<evidence type="ECO:0000259" key="2">
    <source>
        <dbReference type="PROSITE" id="PS51740"/>
    </source>
</evidence>
<dbReference type="Pfam" id="PF04014">
    <property type="entry name" value="MazE_antitoxin"/>
    <property type="match status" value="1"/>
</dbReference>
<dbReference type="SUPFAM" id="SSF89447">
    <property type="entry name" value="AbrB/MazE/MraZ-like"/>
    <property type="match status" value="1"/>
</dbReference>
<reference evidence="3 4" key="1">
    <citation type="submission" date="2017-08" db="EMBL/GenBank/DDBJ databases">
        <title>Draft genome sequence of filamentous cyanobacterium Calothrix elsteri CCALA 953.</title>
        <authorList>
            <person name="Gagunashvili A.N."/>
            <person name="Elster J."/>
            <person name="Andresson O.S."/>
        </authorList>
    </citation>
    <scope>NUCLEOTIDE SEQUENCE [LARGE SCALE GENOMIC DNA]</scope>
    <source>
        <strain evidence="3 4">CCALA 953</strain>
    </source>
</reference>
<evidence type="ECO:0000313" key="4">
    <source>
        <dbReference type="Proteomes" id="UP000218238"/>
    </source>
</evidence>
<dbReference type="AlphaFoldDB" id="A0A2A2TJE8"/>
<dbReference type="EMBL" id="NTFS01000114">
    <property type="protein sequence ID" value="PAX54540.1"/>
    <property type="molecule type" value="Genomic_DNA"/>
</dbReference>
<keyword evidence="1" id="KW-0238">DNA-binding</keyword>
<dbReference type="InterPro" id="IPR037914">
    <property type="entry name" value="SpoVT-AbrB_sf"/>
</dbReference>
<proteinExistence type="predicted"/>
<comment type="caution">
    <text evidence="3">The sequence shown here is derived from an EMBL/GenBank/DDBJ whole genome shotgun (WGS) entry which is preliminary data.</text>
</comment>
<dbReference type="InterPro" id="IPR007159">
    <property type="entry name" value="SpoVT-AbrB_dom"/>
</dbReference>
<dbReference type="GO" id="GO:0003677">
    <property type="term" value="F:DNA binding"/>
    <property type="evidence" value="ECO:0007669"/>
    <property type="project" value="UniProtKB-UniRule"/>
</dbReference>
<organism evidence="3 4">
    <name type="scientific">Brunnivagina elsteri CCALA 953</name>
    <dbReference type="NCBI Taxonomy" id="987040"/>
    <lineage>
        <taxon>Bacteria</taxon>
        <taxon>Bacillati</taxon>
        <taxon>Cyanobacteriota</taxon>
        <taxon>Cyanophyceae</taxon>
        <taxon>Nostocales</taxon>
        <taxon>Calotrichaceae</taxon>
        <taxon>Brunnivagina</taxon>
    </lineage>
</organism>
<gene>
    <name evidence="3" type="ORF">CK510_12295</name>
</gene>
<sequence length="82" mass="9476">MQTIKTKISEGGRVVIPSEYRKQLGLEVGDEVMIQLVDGEMRIFTLEQAVKRSQQIVRRYIPEGRSLSGELLEERRQENLSE</sequence>
<dbReference type="PROSITE" id="PS51740">
    <property type="entry name" value="SPOVT_ABRB"/>
    <property type="match status" value="1"/>
</dbReference>
<keyword evidence="4" id="KW-1185">Reference proteome</keyword>
<protein>
    <submittedName>
        <fullName evidence="3">AbrB family transcriptional regulator</fullName>
    </submittedName>
</protein>
<dbReference type="SMART" id="SM00966">
    <property type="entry name" value="SpoVT_AbrB"/>
    <property type="match status" value="1"/>
</dbReference>
<dbReference type="NCBIfam" id="TIGR01439">
    <property type="entry name" value="lp_hng_hel_AbrB"/>
    <property type="match status" value="1"/>
</dbReference>
<dbReference type="OrthoDB" id="515025at2"/>
<dbReference type="Proteomes" id="UP000218238">
    <property type="component" value="Unassembled WGS sequence"/>
</dbReference>
<dbReference type="Gene3D" id="2.10.260.10">
    <property type="match status" value="1"/>
</dbReference>
<accession>A0A2A2TJE8</accession>
<evidence type="ECO:0000313" key="3">
    <source>
        <dbReference type="EMBL" id="PAX54540.1"/>
    </source>
</evidence>
<name>A0A2A2TJE8_9CYAN</name>
<evidence type="ECO:0000256" key="1">
    <source>
        <dbReference type="PROSITE-ProRule" id="PRU01076"/>
    </source>
</evidence>
<feature type="domain" description="SpoVT-AbrB" evidence="2">
    <location>
        <begin position="3"/>
        <end position="48"/>
    </location>
</feature>